<dbReference type="Pfam" id="PF14886">
    <property type="entry name" value="FAM183"/>
    <property type="match status" value="1"/>
</dbReference>
<evidence type="ECO:0000313" key="9">
    <source>
        <dbReference type="Proteomes" id="UP000054937"/>
    </source>
</evidence>
<evidence type="ECO:0000313" key="8">
    <source>
        <dbReference type="EMBL" id="KRX07382.1"/>
    </source>
</evidence>
<feature type="region of interest" description="Disordered" evidence="7">
    <location>
        <begin position="63"/>
        <end position="86"/>
    </location>
</feature>
<feature type="region of interest" description="Disordered" evidence="7">
    <location>
        <begin position="1"/>
        <end position="25"/>
    </location>
</feature>
<comment type="similarity">
    <text evidence="6">Belongs to the CFAP144 family.</text>
</comment>
<evidence type="ECO:0000256" key="3">
    <source>
        <dbReference type="ARBA" id="ARBA00022490"/>
    </source>
</evidence>
<dbReference type="GO" id="GO:0097546">
    <property type="term" value="C:ciliary base"/>
    <property type="evidence" value="ECO:0007669"/>
    <property type="project" value="TreeGrafter"/>
</dbReference>
<evidence type="ECO:0000256" key="1">
    <source>
        <dbReference type="ARBA" id="ARBA00004138"/>
    </source>
</evidence>
<evidence type="ECO:0000256" key="5">
    <source>
        <dbReference type="ARBA" id="ARBA00023273"/>
    </source>
</evidence>
<comment type="subcellular location">
    <subcellularLocation>
        <location evidence="1">Cell projection</location>
        <location evidence="1">Cilium</location>
    </subcellularLocation>
    <subcellularLocation>
        <location evidence="2">Cytoplasm</location>
        <location evidence="2">Cytoskeleton</location>
    </subcellularLocation>
</comment>
<keyword evidence="3" id="KW-0963">Cytoplasm</keyword>
<comment type="caution">
    <text evidence="8">The sequence shown here is derived from an EMBL/GenBank/DDBJ whole genome shotgun (WGS) entry which is preliminary data.</text>
</comment>
<name>A0A0V0QYP1_PSEPJ</name>
<reference evidence="8 9" key="1">
    <citation type="journal article" date="2015" name="Sci. Rep.">
        <title>Genome of the facultative scuticociliatosis pathogen Pseudocohnilembus persalinus provides insight into its virulence through horizontal gene transfer.</title>
        <authorList>
            <person name="Xiong J."/>
            <person name="Wang G."/>
            <person name="Cheng J."/>
            <person name="Tian M."/>
            <person name="Pan X."/>
            <person name="Warren A."/>
            <person name="Jiang C."/>
            <person name="Yuan D."/>
            <person name="Miao W."/>
        </authorList>
    </citation>
    <scope>NUCLEOTIDE SEQUENCE [LARGE SCALE GENOMIC DNA]</scope>
    <source>
        <strain evidence="8">36N120E</strain>
    </source>
</reference>
<sequence>MKGSAPRGFLGQLTAEQSNSIHRENISKEERYLDVNRTDHFQLNPNHVYILPEKPNSIRPQDLKREKASKNKPQQQNEDIFGNHYTDDPVEEAFSNEKLERTLKSVTLVPRQKYDMPLTRNQEIGWFHQQLNIPKNTKESKIEQCDITKFADNYYQMTKFSPYSNKGGFK</sequence>
<organism evidence="8 9">
    <name type="scientific">Pseudocohnilembus persalinus</name>
    <name type="common">Ciliate</name>
    <dbReference type="NCBI Taxonomy" id="266149"/>
    <lineage>
        <taxon>Eukaryota</taxon>
        <taxon>Sar</taxon>
        <taxon>Alveolata</taxon>
        <taxon>Ciliophora</taxon>
        <taxon>Intramacronucleata</taxon>
        <taxon>Oligohymenophorea</taxon>
        <taxon>Scuticociliatia</taxon>
        <taxon>Philasterida</taxon>
        <taxon>Pseudocohnilembidae</taxon>
        <taxon>Pseudocohnilembus</taxon>
    </lineage>
</organism>
<accession>A0A0V0QYP1</accession>
<dbReference type="InterPro" id="IPR029214">
    <property type="entry name" value="CFAP144"/>
</dbReference>
<dbReference type="AlphaFoldDB" id="A0A0V0QYP1"/>
<evidence type="ECO:0000256" key="7">
    <source>
        <dbReference type="SAM" id="MobiDB-lite"/>
    </source>
</evidence>
<gene>
    <name evidence="8" type="ORF">PPERSA_06997</name>
</gene>
<dbReference type="InParanoid" id="A0A0V0QYP1"/>
<keyword evidence="4" id="KW-0206">Cytoskeleton</keyword>
<evidence type="ECO:0000256" key="6">
    <source>
        <dbReference type="ARBA" id="ARBA00034777"/>
    </source>
</evidence>
<dbReference type="EMBL" id="LDAU01000084">
    <property type="protein sequence ID" value="KRX07382.1"/>
    <property type="molecule type" value="Genomic_DNA"/>
</dbReference>
<dbReference type="PANTHER" id="PTHR33865:SF3">
    <property type="entry name" value="PROTEIN FAM183B"/>
    <property type="match status" value="1"/>
</dbReference>
<evidence type="ECO:0000256" key="2">
    <source>
        <dbReference type="ARBA" id="ARBA00004245"/>
    </source>
</evidence>
<keyword evidence="9" id="KW-1185">Reference proteome</keyword>
<protein>
    <submittedName>
        <fullName evidence="8">Uncharacterized protein</fullName>
    </submittedName>
</protein>
<dbReference type="OMA" id="IQKCEIT"/>
<keyword evidence="5" id="KW-0966">Cell projection</keyword>
<dbReference type="OrthoDB" id="446290at2759"/>
<evidence type="ECO:0000256" key="4">
    <source>
        <dbReference type="ARBA" id="ARBA00023212"/>
    </source>
</evidence>
<dbReference type="Proteomes" id="UP000054937">
    <property type="component" value="Unassembled WGS sequence"/>
</dbReference>
<proteinExistence type="inferred from homology"/>
<dbReference type="PANTHER" id="PTHR33865">
    <property type="entry name" value="PROTEIN FAM183B"/>
    <property type="match status" value="1"/>
</dbReference>
<dbReference type="GO" id="GO:0005856">
    <property type="term" value="C:cytoskeleton"/>
    <property type="evidence" value="ECO:0007669"/>
    <property type="project" value="UniProtKB-SubCell"/>
</dbReference>